<evidence type="ECO:0000256" key="1">
    <source>
        <dbReference type="SAM" id="MobiDB-lite"/>
    </source>
</evidence>
<proteinExistence type="predicted"/>
<evidence type="ECO:0000313" key="2">
    <source>
        <dbReference type="EMBL" id="OAY22346.1"/>
    </source>
</evidence>
<gene>
    <name evidence="2" type="ORF">MANES_S008900</name>
</gene>
<dbReference type="AlphaFoldDB" id="A0A199UCI0"/>
<reference evidence="2" key="1">
    <citation type="submission" date="2016-02" db="EMBL/GenBank/DDBJ databases">
        <title>WGS assembly of Manihot esculenta.</title>
        <authorList>
            <person name="Bredeson J.V."/>
            <person name="Prochnik S.E."/>
            <person name="Lyons J.B."/>
            <person name="Schmutz J."/>
            <person name="Grimwood J."/>
            <person name="Vrebalov J."/>
            <person name="Bart R.S."/>
            <person name="Amuge T."/>
            <person name="Ferguson M.E."/>
            <person name="Green R."/>
            <person name="Putnam N."/>
            <person name="Stites J."/>
            <person name="Rounsley S."/>
            <person name="Rokhsar D.S."/>
        </authorList>
    </citation>
    <scope>NUCLEOTIDE SEQUENCE [LARGE SCALE GENOMIC DNA]</scope>
    <source>
        <tissue evidence="2">Leaf</tissue>
    </source>
</reference>
<name>A0A199UCI0_MANES</name>
<feature type="compositionally biased region" description="Basic and acidic residues" evidence="1">
    <location>
        <begin position="10"/>
        <end position="28"/>
    </location>
</feature>
<feature type="region of interest" description="Disordered" evidence="1">
    <location>
        <begin position="1"/>
        <end position="28"/>
    </location>
</feature>
<dbReference type="EMBL" id="KV450439">
    <property type="protein sequence ID" value="OAY22346.1"/>
    <property type="molecule type" value="Genomic_DNA"/>
</dbReference>
<accession>A0A199UCI0</accession>
<protein>
    <submittedName>
        <fullName evidence="2">Uncharacterized protein</fullName>
    </submittedName>
</protein>
<sequence>MVNKHPLANRTERESERQSTGRSLDKDGLLCHLERERKSRVREEAWVRMGLVSFREREREGENTRGRGGYTN</sequence>
<organism evidence="2">
    <name type="scientific">Manihot esculenta</name>
    <name type="common">Cassava</name>
    <name type="synonym">Jatropha manihot</name>
    <dbReference type="NCBI Taxonomy" id="3983"/>
    <lineage>
        <taxon>Eukaryota</taxon>
        <taxon>Viridiplantae</taxon>
        <taxon>Streptophyta</taxon>
        <taxon>Embryophyta</taxon>
        <taxon>Tracheophyta</taxon>
        <taxon>Spermatophyta</taxon>
        <taxon>Magnoliopsida</taxon>
        <taxon>eudicotyledons</taxon>
        <taxon>Gunneridae</taxon>
        <taxon>Pentapetalae</taxon>
        <taxon>rosids</taxon>
        <taxon>fabids</taxon>
        <taxon>Malpighiales</taxon>
        <taxon>Euphorbiaceae</taxon>
        <taxon>Crotonoideae</taxon>
        <taxon>Manihoteae</taxon>
        <taxon>Manihot</taxon>
    </lineage>
</organism>